<organism evidence="1 2">
    <name type="scientific">Alligator mississippiensis</name>
    <name type="common">American alligator</name>
    <dbReference type="NCBI Taxonomy" id="8496"/>
    <lineage>
        <taxon>Eukaryota</taxon>
        <taxon>Metazoa</taxon>
        <taxon>Chordata</taxon>
        <taxon>Craniata</taxon>
        <taxon>Vertebrata</taxon>
        <taxon>Euteleostomi</taxon>
        <taxon>Archelosauria</taxon>
        <taxon>Archosauria</taxon>
        <taxon>Crocodylia</taxon>
        <taxon>Alligatoridae</taxon>
        <taxon>Alligatorinae</taxon>
        <taxon>Alligator</taxon>
    </lineage>
</organism>
<comment type="caution">
    <text evidence="1">The sequence shown here is derived from an EMBL/GenBank/DDBJ whole genome shotgun (WGS) entry which is preliminary data.</text>
</comment>
<name>A0A151P5S5_ALLMI</name>
<dbReference type="Gene3D" id="3.60.10.10">
    <property type="entry name" value="Endonuclease/exonuclease/phosphatase"/>
    <property type="match status" value="1"/>
</dbReference>
<proteinExistence type="predicted"/>
<dbReference type="SUPFAM" id="SSF56219">
    <property type="entry name" value="DNase I-like"/>
    <property type="match status" value="1"/>
</dbReference>
<dbReference type="InterPro" id="IPR036691">
    <property type="entry name" value="Endo/exonu/phosph_ase_sf"/>
</dbReference>
<evidence type="ECO:0000313" key="2">
    <source>
        <dbReference type="Proteomes" id="UP000050525"/>
    </source>
</evidence>
<dbReference type="EMBL" id="AKHW03000764">
    <property type="protein sequence ID" value="KYO44427.1"/>
    <property type="molecule type" value="Genomic_DNA"/>
</dbReference>
<reference evidence="1 2" key="1">
    <citation type="journal article" date="2012" name="Genome Biol.">
        <title>Sequencing three crocodilian genomes to illuminate the evolution of archosaurs and amniotes.</title>
        <authorList>
            <person name="St John J.A."/>
            <person name="Braun E.L."/>
            <person name="Isberg S.R."/>
            <person name="Miles L.G."/>
            <person name="Chong A.Y."/>
            <person name="Gongora J."/>
            <person name="Dalzell P."/>
            <person name="Moran C."/>
            <person name="Bed'hom B."/>
            <person name="Abzhanov A."/>
            <person name="Burgess S.C."/>
            <person name="Cooksey A.M."/>
            <person name="Castoe T.A."/>
            <person name="Crawford N.G."/>
            <person name="Densmore L.D."/>
            <person name="Drew J.C."/>
            <person name="Edwards S.V."/>
            <person name="Faircloth B.C."/>
            <person name="Fujita M.K."/>
            <person name="Greenwold M.J."/>
            <person name="Hoffmann F.G."/>
            <person name="Howard J.M."/>
            <person name="Iguchi T."/>
            <person name="Janes D.E."/>
            <person name="Khan S.Y."/>
            <person name="Kohno S."/>
            <person name="de Koning A.J."/>
            <person name="Lance S.L."/>
            <person name="McCarthy F.M."/>
            <person name="McCormack J.E."/>
            <person name="Merchant M.E."/>
            <person name="Peterson D.G."/>
            <person name="Pollock D.D."/>
            <person name="Pourmand N."/>
            <person name="Raney B.J."/>
            <person name="Roessler K.A."/>
            <person name="Sanford J.R."/>
            <person name="Sawyer R.H."/>
            <person name="Schmidt C.J."/>
            <person name="Triplett E.W."/>
            <person name="Tuberville T.D."/>
            <person name="Venegas-Anaya M."/>
            <person name="Howard J.T."/>
            <person name="Jarvis E.D."/>
            <person name="Guillette L.J.Jr."/>
            <person name="Glenn T.C."/>
            <person name="Green R.E."/>
            <person name="Ray D.A."/>
        </authorList>
    </citation>
    <scope>NUCLEOTIDE SEQUENCE [LARGE SCALE GENOMIC DNA]</scope>
    <source>
        <strain evidence="1">KSC_2009_1</strain>
    </source>
</reference>
<dbReference type="PANTHER" id="PTHR23227">
    <property type="entry name" value="BUCENTAUR RELATED"/>
    <property type="match status" value="1"/>
</dbReference>
<accession>A0A151P5S5</accession>
<dbReference type="AlphaFoldDB" id="A0A151P5S5"/>
<dbReference type="PANTHER" id="PTHR23227:SF84">
    <property type="entry name" value="ENDONUCLEASE_EXONUCLEASE_PHOSPHATASE DOMAIN-CONTAINING PROTEIN"/>
    <property type="match status" value="1"/>
</dbReference>
<evidence type="ECO:0008006" key="3">
    <source>
        <dbReference type="Google" id="ProtNLM"/>
    </source>
</evidence>
<dbReference type="InterPro" id="IPR027124">
    <property type="entry name" value="Swc5/CFDP1/2"/>
</dbReference>
<dbReference type="STRING" id="8496.A0A151P5S5"/>
<protein>
    <recommendedName>
        <fullName evidence="3">Endonuclease/exonuclease/phosphatase domain-containing protein</fullName>
    </recommendedName>
</protein>
<dbReference type="Proteomes" id="UP000050525">
    <property type="component" value="Unassembled WGS sequence"/>
</dbReference>
<keyword evidence="2" id="KW-1185">Reference proteome</keyword>
<evidence type="ECO:0000313" key="1">
    <source>
        <dbReference type="EMBL" id="KYO44427.1"/>
    </source>
</evidence>
<gene>
    <name evidence="1" type="ORF">Y1Q_0016740</name>
</gene>
<sequence>MVLLLDKKCATIISAYAPTMTNSDEVKNQFYDDLHSMIAAVPKAGHLILLGDFNTRIGSDCQAWDGVIGKPGIGSCNSNVLLLLRLCAEHKLLKHKPPSCVLAMTSF</sequence>